<evidence type="ECO:0000313" key="9">
    <source>
        <dbReference type="EMBL" id="PUE05744.1"/>
    </source>
</evidence>
<feature type="compositionally biased region" description="Low complexity" evidence="7">
    <location>
        <begin position="56"/>
        <end position="68"/>
    </location>
</feature>
<dbReference type="InterPro" id="IPR027417">
    <property type="entry name" value="P-loop_NTPase"/>
</dbReference>
<keyword evidence="9" id="KW-0969">Cilium</keyword>
<dbReference type="EMBL" id="PQCO01000032">
    <property type="protein sequence ID" value="PUE05744.1"/>
    <property type="molecule type" value="Genomic_DNA"/>
</dbReference>
<evidence type="ECO:0000256" key="4">
    <source>
        <dbReference type="ARBA" id="ARBA00023134"/>
    </source>
</evidence>
<name>A0A6N4E3P2_9GAMM</name>
<evidence type="ECO:0000259" key="8">
    <source>
        <dbReference type="SMART" id="SM00962"/>
    </source>
</evidence>
<reference evidence="9 10" key="1">
    <citation type="submission" date="2018-01" db="EMBL/GenBank/DDBJ databases">
        <title>Novel co-symbiosis in the lucinid bivalve Phacoides pectinatus.</title>
        <authorList>
            <person name="Lim S.J."/>
            <person name="Davis B.G."/>
            <person name="Gill D.E."/>
            <person name="Engel A.S."/>
            <person name="Anderson L.C."/>
            <person name="Campbell B.J."/>
        </authorList>
    </citation>
    <scope>NUCLEOTIDE SEQUENCE [LARGE SCALE GENOMIC DNA]</scope>
    <source>
        <strain evidence="9">N3_P5</strain>
    </source>
</reference>
<dbReference type="GO" id="GO:0005525">
    <property type="term" value="F:GTP binding"/>
    <property type="evidence" value="ECO:0007669"/>
    <property type="project" value="UniProtKB-UniRule"/>
</dbReference>
<evidence type="ECO:0000256" key="3">
    <source>
        <dbReference type="ARBA" id="ARBA00022741"/>
    </source>
</evidence>
<dbReference type="GO" id="GO:0006614">
    <property type="term" value="P:SRP-dependent cotranslational protein targeting to membrane"/>
    <property type="evidence" value="ECO:0007669"/>
    <property type="project" value="UniProtKB-UniRule"/>
</dbReference>
<protein>
    <recommendedName>
        <fullName evidence="6">Flagellar biosynthesis protein FlhF</fullName>
    </recommendedName>
</protein>
<evidence type="ECO:0000256" key="5">
    <source>
        <dbReference type="ARBA" id="ARBA00023136"/>
    </source>
</evidence>
<proteinExistence type="inferred from homology"/>
<keyword evidence="9" id="KW-0966">Cell projection</keyword>
<evidence type="ECO:0000256" key="1">
    <source>
        <dbReference type="ARBA" id="ARBA00004413"/>
    </source>
</evidence>
<dbReference type="SMART" id="SM00962">
    <property type="entry name" value="SRP54"/>
    <property type="match status" value="1"/>
</dbReference>
<comment type="subcellular location">
    <subcellularLocation>
        <location evidence="1">Cell membrane</location>
        <topology evidence="1">Peripheral membrane protein</topology>
        <orientation evidence="1">Cytoplasmic side</orientation>
    </subcellularLocation>
</comment>
<dbReference type="PANTHER" id="PTHR43134:SF3">
    <property type="entry name" value="FLAGELLAR BIOSYNTHESIS PROTEIN FLHF"/>
    <property type="match status" value="1"/>
</dbReference>
<feature type="domain" description="SRP54-type proteins GTP-binding" evidence="8">
    <location>
        <begin position="186"/>
        <end position="298"/>
    </location>
</feature>
<dbReference type="GO" id="GO:0044781">
    <property type="term" value="P:bacterial-type flagellum organization"/>
    <property type="evidence" value="ECO:0007669"/>
    <property type="project" value="UniProtKB-UniRule"/>
</dbReference>
<feature type="region of interest" description="Disordered" evidence="7">
    <location>
        <begin position="53"/>
        <end position="88"/>
    </location>
</feature>
<keyword evidence="4" id="KW-0342">GTP-binding</keyword>
<comment type="similarity">
    <text evidence="2">Belongs to the GTP-binding SRP family.</text>
</comment>
<evidence type="ECO:0000256" key="7">
    <source>
        <dbReference type="SAM" id="MobiDB-lite"/>
    </source>
</evidence>
<accession>A0A6N4E3P2</accession>
<dbReference type="Gene3D" id="1.20.120.1380">
    <property type="entry name" value="Flagellar FlhF biosynthesis protein, N domain"/>
    <property type="match status" value="1"/>
</dbReference>
<keyword evidence="5" id="KW-0472">Membrane</keyword>
<organism evidence="9 10">
    <name type="scientific">Candidatus Sedimenticola endophacoides</name>
    <dbReference type="NCBI Taxonomy" id="2548426"/>
    <lineage>
        <taxon>Bacteria</taxon>
        <taxon>Pseudomonadati</taxon>
        <taxon>Pseudomonadota</taxon>
        <taxon>Gammaproteobacteria</taxon>
        <taxon>Chromatiales</taxon>
        <taxon>Sedimenticolaceae</taxon>
        <taxon>Sedimenticola</taxon>
    </lineage>
</organism>
<dbReference type="PANTHER" id="PTHR43134">
    <property type="entry name" value="SIGNAL RECOGNITION PARTICLE RECEPTOR SUBUNIT ALPHA"/>
    <property type="match status" value="1"/>
</dbReference>
<dbReference type="Gene3D" id="3.40.50.300">
    <property type="entry name" value="P-loop containing nucleotide triphosphate hydrolases"/>
    <property type="match status" value="1"/>
</dbReference>
<gene>
    <name evidence="9" type="primary">flhF</name>
    <name evidence="9" type="ORF">C3L24_00350</name>
</gene>
<dbReference type="Proteomes" id="UP000250928">
    <property type="component" value="Unassembled WGS sequence"/>
</dbReference>
<comment type="caution">
    <text evidence="9">The sequence shown here is derived from an EMBL/GenBank/DDBJ whole genome shotgun (WGS) entry which is preliminary data.</text>
</comment>
<dbReference type="InterPro" id="IPR020006">
    <property type="entry name" value="FlhF"/>
</dbReference>
<dbReference type="AlphaFoldDB" id="A0A6N4E3P2"/>
<dbReference type="NCBIfam" id="TIGR03499">
    <property type="entry name" value="FlhF"/>
    <property type="match status" value="1"/>
</dbReference>
<keyword evidence="9" id="KW-0282">Flagellum</keyword>
<sequence length="299" mass="33106">MKIKRFFAKDIRQALRQVRETLGPDAVILSNRQVDGGVELVAAMDYQEAAFASVGRAEPPQERASAPARPEEAAPEAGEAVPERPRARVEWSQDPVLVEMRREMQSLRRMMENQLSGLSWRDLGDSRPTTQELYRRLMAIGLSPDICKGLIGRVEQTGEPEQAWRQALGLLAADLPTTGEKLLEEGGIVALIGPTGVGKTTTVAKLAARFALRHGNRHVALISTDNYRIGAREQLNIYARILDVPIRSASTPEELEVALNALSEKWLVLIDTAGMSPRDLRLSEQLSMLRAGSRRVRSR</sequence>
<evidence type="ECO:0000313" key="10">
    <source>
        <dbReference type="Proteomes" id="UP000250928"/>
    </source>
</evidence>
<keyword evidence="3" id="KW-0547">Nucleotide-binding</keyword>
<dbReference type="Pfam" id="PF00448">
    <property type="entry name" value="SRP54"/>
    <property type="match status" value="1"/>
</dbReference>
<dbReference type="InterPro" id="IPR000897">
    <property type="entry name" value="SRP54_GTPase_dom"/>
</dbReference>
<dbReference type="SUPFAM" id="SSF52540">
    <property type="entry name" value="P-loop containing nucleoside triphosphate hydrolases"/>
    <property type="match status" value="1"/>
</dbReference>
<dbReference type="GO" id="GO:0005047">
    <property type="term" value="F:signal recognition particle binding"/>
    <property type="evidence" value="ECO:0007669"/>
    <property type="project" value="TreeGrafter"/>
</dbReference>
<evidence type="ECO:0000256" key="2">
    <source>
        <dbReference type="ARBA" id="ARBA00008531"/>
    </source>
</evidence>
<dbReference type="GO" id="GO:0003924">
    <property type="term" value="F:GTPase activity"/>
    <property type="evidence" value="ECO:0007669"/>
    <property type="project" value="UniProtKB-UniRule"/>
</dbReference>
<dbReference type="GO" id="GO:0005886">
    <property type="term" value="C:plasma membrane"/>
    <property type="evidence" value="ECO:0007669"/>
    <property type="project" value="UniProtKB-SubCell"/>
</dbReference>
<evidence type="ECO:0000256" key="6">
    <source>
        <dbReference type="NCBIfam" id="TIGR03499"/>
    </source>
</evidence>